<comment type="caution">
    <text evidence="1">The sequence shown here is derived from an EMBL/GenBank/DDBJ whole genome shotgun (WGS) entry which is preliminary data.</text>
</comment>
<evidence type="ECO:0000313" key="1">
    <source>
        <dbReference type="EMBL" id="CCH72444.1"/>
    </source>
</evidence>
<reference evidence="1 2" key="1">
    <citation type="journal article" date="2013" name="ISME J.">
        <title>A metabolic model for members of the genus Tetrasphaera involved in enhanced biological phosphorus removal.</title>
        <authorList>
            <person name="Kristiansen R."/>
            <person name="Nguyen H.T.T."/>
            <person name="Saunders A.M."/>
            <person name="Nielsen J.L."/>
            <person name="Wimmer R."/>
            <person name="Le V.Q."/>
            <person name="McIlroy S.J."/>
            <person name="Petrovski S."/>
            <person name="Seviour R.J."/>
            <person name="Calteau A."/>
            <person name="Nielsen K.L."/>
            <person name="Nielsen P.H."/>
        </authorList>
    </citation>
    <scope>NUCLEOTIDE SEQUENCE [LARGE SCALE GENOMIC DNA]</scope>
    <source>
        <strain evidence="1 2">Ben110</strain>
    </source>
</reference>
<dbReference type="Proteomes" id="UP000035763">
    <property type="component" value="Unassembled WGS sequence"/>
</dbReference>
<keyword evidence="2" id="KW-1185">Reference proteome</keyword>
<dbReference type="STRING" id="1193182.BN11_1690003"/>
<organism evidence="1 2">
    <name type="scientific">Nostocoides australiense Ben110</name>
    <dbReference type="NCBI Taxonomy" id="1193182"/>
    <lineage>
        <taxon>Bacteria</taxon>
        <taxon>Bacillati</taxon>
        <taxon>Actinomycetota</taxon>
        <taxon>Actinomycetes</taxon>
        <taxon>Micrococcales</taxon>
        <taxon>Intrasporangiaceae</taxon>
        <taxon>Nostocoides</taxon>
    </lineage>
</organism>
<name>W6K2A1_9MICO</name>
<sequence length="43" mass="4959">MFEVNDEDEADDFEPPDLIRKALRLGRVSQLATHRHRDARPAA</sequence>
<dbReference type="EMBL" id="CAJA01000078">
    <property type="protein sequence ID" value="CCH72444.1"/>
    <property type="molecule type" value="Genomic_DNA"/>
</dbReference>
<evidence type="ECO:0000313" key="2">
    <source>
        <dbReference type="Proteomes" id="UP000035763"/>
    </source>
</evidence>
<dbReference type="AlphaFoldDB" id="W6K2A1"/>
<proteinExistence type="predicted"/>
<gene>
    <name evidence="1" type="ORF">BN11_1690003</name>
</gene>
<accession>W6K2A1</accession>
<protein>
    <submittedName>
        <fullName evidence="1">Uncharacterized protein</fullName>
    </submittedName>
</protein>